<dbReference type="AlphaFoldDB" id="A0A239GKM0"/>
<dbReference type="GO" id="GO:0000030">
    <property type="term" value="F:mannosyltransferase activity"/>
    <property type="evidence" value="ECO:0007669"/>
    <property type="project" value="TreeGrafter"/>
</dbReference>
<dbReference type="Pfam" id="PF13181">
    <property type="entry name" value="TPR_8"/>
    <property type="match status" value="1"/>
</dbReference>
<dbReference type="GO" id="GO:0035269">
    <property type="term" value="P:protein O-linked glycosylation via mannose"/>
    <property type="evidence" value="ECO:0007669"/>
    <property type="project" value="TreeGrafter"/>
</dbReference>
<feature type="repeat" description="TPR" evidence="1">
    <location>
        <begin position="101"/>
        <end position="134"/>
    </location>
</feature>
<dbReference type="PROSITE" id="PS50005">
    <property type="entry name" value="TPR"/>
    <property type="match status" value="1"/>
</dbReference>
<dbReference type="InterPro" id="IPR052384">
    <property type="entry name" value="TMTC_O-mannosyltransferase"/>
</dbReference>
<proteinExistence type="predicted"/>
<dbReference type="InterPro" id="IPR019734">
    <property type="entry name" value="TPR_rpt"/>
</dbReference>
<name>A0A239GKM0_9ACTN</name>
<dbReference type="SUPFAM" id="SSF81901">
    <property type="entry name" value="HCP-like"/>
    <property type="match status" value="2"/>
</dbReference>
<dbReference type="InterPro" id="IPR011990">
    <property type="entry name" value="TPR-like_helical_dom_sf"/>
</dbReference>
<keyword evidence="3" id="KW-1185">Reference proteome</keyword>
<protein>
    <submittedName>
        <fullName evidence="2">TPR repeat-containing protein</fullName>
    </submittedName>
</protein>
<dbReference type="Gene3D" id="1.25.40.10">
    <property type="entry name" value="Tetratricopeptide repeat domain"/>
    <property type="match status" value="2"/>
</dbReference>
<keyword evidence="1" id="KW-0802">TPR repeat</keyword>
<sequence length="305" mass="32478">MTSLSGRACAQVRADIIGVMTEDLDARLWRLQASEDADELIELGCDLAEAGRQTDAEWCFRRAAALGDVTGYYDLGNSLAAQERWTEAVDAYEVALAGGEIDAWRNLGLVLEQLGDLAGAMEAYRGAAEAGDTEGGLQLAFLLREQGEREHALAVAQELAAAGNEEADAVAACWQWCATLDPSLEDRLRAGATYFPAARADLAALLLQTGRAVEARSVLERGAKLGEQVAWLPLGNLYREELADDEAAEEAYRAGIHAGDTYCHHNLGVLLADRGDLAGAAEEFRRGADAGDQLAAAALALLQDS</sequence>
<dbReference type="EMBL" id="FZOH01000007">
    <property type="protein sequence ID" value="SNS69709.1"/>
    <property type="molecule type" value="Genomic_DNA"/>
</dbReference>
<organism evidence="2 3">
    <name type="scientific">Geodermatophilus saharensis</name>
    <dbReference type="NCBI Taxonomy" id="1137994"/>
    <lineage>
        <taxon>Bacteria</taxon>
        <taxon>Bacillati</taxon>
        <taxon>Actinomycetota</taxon>
        <taxon>Actinomycetes</taxon>
        <taxon>Geodermatophilales</taxon>
        <taxon>Geodermatophilaceae</taxon>
        <taxon>Geodermatophilus</taxon>
    </lineage>
</organism>
<evidence type="ECO:0000313" key="2">
    <source>
        <dbReference type="EMBL" id="SNS69709.1"/>
    </source>
</evidence>
<dbReference type="PANTHER" id="PTHR44216:SF3">
    <property type="entry name" value="PROTEIN O-MANNOSYL-TRANSFERASE TMTC2"/>
    <property type="match status" value="1"/>
</dbReference>
<dbReference type="PANTHER" id="PTHR44216">
    <property type="entry name" value="PROTEIN O-MANNOSYL-TRANSFERASE TMTC2"/>
    <property type="match status" value="1"/>
</dbReference>
<gene>
    <name evidence="2" type="ORF">SAMN04488107_3463</name>
</gene>
<dbReference type="Proteomes" id="UP000198386">
    <property type="component" value="Unassembled WGS sequence"/>
</dbReference>
<evidence type="ECO:0000256" key="1">
    <source>
        <dbReference type="PROSITE-ProRule" id="PRU00339"/>
    </source>
</evidence>
<accession>A0A239GKM0</accession>
<evidence type="ECO:0000313" key="3">
    <source>
        <dbReference type="Proteomes" id="UP000198386"/>
    </source>
</evidence>
<reference evidence="3" key="1">
    <citation type="submission" date="2017-06" db="EMBL/GenBank/DDBJ databases">
        <authorList>
            <person name="Varghese N."/>
            <person name="Submissions S."/>
        </authorList>
    </citation>
    <scope>NUCLEOTIDE SEQUENCE [LARGE SCALE GENOMIC DNA]</scope>
    <source>
        <strain evidence="3">DSM 45423</strain>
    </source>
</reference>